<proteinExistence type="predicted"/>
<protein>
    <submittedName>
        <fullName evidence="1">Uncharacterized protein</fullName>
    </submittedName>
</protein>
<reference evidence="1 2" key="2">
    <citation type="journal article" date="2022" name="Mol. Ecol. Resour.">
        <title>The genomes of chicory, endive, great burdock and yacon provide insights into Asteraceae paleo-polyploidization history and plant inulin production.</title>
        <authorList>
            <person name="Fan W."/>
            <person name="Wang S."/>
            <person name="Wang H."/>
            <person name="Wang A."/>
            <person name="Jiang F."/>
            <person name="Liu H."/>
            <person name="Zhao H."/>
            <person name="Xu D."/>
            <person name="Zhang Y."/>
        </authorList>
    </citation>
    <scope>NUCLEOTIDE SEQUENCE [LARGE SCALE GENOMIC DNA]</scope>
    <source>
        <strain evidence="2">cv. Yunnan</strain>
        <tissue evidence="1">Leaves</tissue>
    </source>
</reference>
<sequence length="144" mass="16665">MEQYSPRSYSCSFFRREFRSAQGLGGHMNVQRRERAKLKQNPKSPSRVSSVHILRQESTTLASNSDAKSCVFNETNLYLRFDGFQFVDNWIGEDMREKGGKESEICVLDRGKGSKICVFNFHDVSCLLWRVGYLQILELNLNSR</sequence>
<keyword evidence="2" id="KW-1185">Reference proteome</keyword>
<evidence type="ECO:0000313" key="1">
    <source>
        <dbReference type="EMBL" id="KAI3813269.1"/>
    </source>
</evidence>
<dbReference type="EMBL" id="CM042023">
    <property type="protein sequence ID" value="KAI3813269.1"/>
    <property type="molecule type" value="Genomic_DNA"/>
</dbReference>
<accession>A0ACB9IZ11</accession>
<dbReference type="Proteomes" id="UP001056120">
    <property type="component" value="Linkage Group LG06"/>
</dbReference>
<organism evidence="1 2">
    <name type="scientific">Smallanthus sonchifolius</name>
    <dbReference type="NCBI Taxonomy" id="185202"/>
    <lineage>
        <taxon>Eukaryota</taxon>
        <taxon>Viridiplantae</taxon>
        <taxon>Streptophyta</taxon>
        <taxon>Embryophyta</taxon>
        <taxon>Tracheophyta</taxon>
        <taxon>Spermatophyta</taxon>
        <taxon>Magnoliopsida</taxon>
        <taxon>eudicotyledons</taxon>
        <taxon>Gunneridae</taxon>
        <taxon>Pentapetalae</taxon>
        <taxon>asterids</taxon>
        <taxon>campanulids</taxon>
        <taxon>Asterales</taxon>
        <taxon>Asteraceae</taxon>
        <taxon>Asteroideae</taxon>
        <taxon>Heliantheae alliance</taxon>
        <taxon>Millerieae</taxon>
        <taxon>Smallanthus</taxon>
    </lineage>
</organism>
<name>A0ACB9IZ11_9ASTR</name>
<gene>
    <name evidence="1" type="ORF">L1987_17989</name>
</gene>
<evidence type="ECO:0000313" key="2">
    <source>
        <dbReference type="Proteomes" id="UP001056120"/>
    </source>
</evidence>
<comment type="caution">
    <text evidence="1">The sequence shown here is derived from an EMBL/GenBank/DDBJ whole genome shotgun (WGS) entry which is preliminary data.</text>
</comment>
<reference evidence="2" key="1">
    <citation type="journal article" date="2022" name="Mol. Ecol. Resour.">
        <title>The genomes of chicory, endive, great burdock and yacon provide insights into Asteraceae palaeo-polyploidization history and plant inulin production.</title>
        <authorList>
            <person name="Fan W."/>
            <person name="Wang S."/>
            <person name="Wang H."/>
            <person name="Wang A."/>
            <person name="Jiang F."/>
            <person name="Liu H."/>
            <person name="Zhao H."/>
            <person name="Xu D."/>
            <person name="Zhang Y."/>
        </authorList>
    </citation>
    <scope>NUCLEOTIDE SEQUENCE [LARGE SCALE GENOMIC DNA]</scope>
    <source>
        <strain evidence="2">cv. Yunnan</strain>
    </source>
</reference>